<comment type="caution">
    <text evidence="11">The sequence shown here is derived from an EMBL/GenBank/DDBJ whole genome shotgun (WGS) entry which is preliminary data.</text>
</comment>
<dbReference type="HAMAP" id="MF_00454">
    <property type="entry name" value="FluC"/>
    <property type="match status" value="1"/>
</dbReference>
<organism evidence="11 12">
    <name type="scientific">Ligilactobacillus faecis</name>
    <dbReference type="NCBI Taxonomy" id="762833"/>
    <lineage>
        <taxon>Bacteria</taxon>
        <taxon>Bacillati</taxon>
        <taxon>Bacillota</taxon>
        <taxon>Bacilli</taxon>
        <taxon>Lactobacillales</taxon>
        <taxon>Lactobacillaceae</taxon>
        <taxon>Ligilactobacillus</taxon>
    </lineage>
</organism>
<evidence type="ECO:0000256" key="9">
    <source>
        <dbReference type="ARBA" id="ARBA00049940"/>
    </source>
</evidence>
<dbReference type="PANTHER" id="PTHR28259">
    <property type="entry name" value="FLUORIDE EXPORT PROTEIN 1-RELATED"/>
    <property type="match status" value="1"/>
</dbReference>
<comment type="similarity">
    <text evidence="7 10">Belongs to the fluoride channel Fluc/FEX (TC 1.A.43) family.</text>
</comment>
<comment type="subcellular location">
    <subcellularLocation>
        <location evidence="1 10">Cell membrane</location>
        <topology evidence="1 10">Multi-pass membrane protein</topology>
    </subcellularLocation>
</comment>
<dbReference type="RefSeq" id="WP_280606718.1">
    <property type="nucleotide sequence ID" value="NZ_CP123639.1"/>
</dbReference>
<dbReference type="InterPro" id="IPR003691">
    <property type="entry name" value="FluC"/>
</dbReference>
<sequence>MTFWLGFGAAGLGAFFGGCLRSLFSDWFNKKTATFPYGTLAANLVGSFLIGIFAALVAQGSLSQLGNTLLAGGFCGGLTTFSTFSLETFKYFKQQKFAHGALYWCGSVVLCIVCVYLGLGLGRLF</sequence>
<comment type="activity regulation">
    <text evidence="10">Na(+) is not transported, but it plays an essential structural role and its presence is essential for fluoride channel function.</text>
</comment>
<accession>A0ABV4DLN8</accession>
<keyword evidence="6 10" id="KW-0407">Ion channel</keyword>
<evidence type="ECO:0000256" key="6">
    <source>
        <dbReference type="ARBA" id="ARBA00023303"/>
    </source>
</evidence>
<keyword evidence="10" id="KW-0915">Sodium</keyword>
<dbReference type="Pfam" id="PF02537">
    <property type="entry name" value="CRCB"/>
    <property type="match status" value="1"/>
</dbReference>
<keyword evidence="2 10" id="KW-1003">Cell membrane</keyword>
<protein>
    <recommendedName>
        <fullName evidence="10">Fluoride-specific ion channel FluC</fullName>
    </recommendedName>
</protein>
<evidence type="ECO:0000256" key="8">
    <source>
        <dbReference type="ARBA" id="ARBA00035585"/>
    </source>
</evidence>
<keyword evidence="10" id="KW-0813">Transport</keyword>
<comment type="function">
    <text evidence="9 10">Fluoride-specific ion channel. Important for reducing fluoride concentration in the cell, thus reducing its toxicity.</text>
</comment>
<evidence type="ECO:0000313" key="12">
    <source>
        <dbReference type="Proteomes" id="UP001565236"/>
    </source>
</evidence>
<feature type="transmembrane region" description="Helical" evidence="10">
    <location>
        <begin position="69"/>
        <end position="89"/>
    </location>
</feature>
<keyword evidence="10" id="KW-0479">Metal-binding</keyword>
<keyword evidence="5 10" id="KW-0472">Membrane</keyword>
<dbReference type="EMBL" id="JBCLUF010000001">
    <property type="protein sequence ID" value="MEY8661389.1"/>
    <property type="molecule type" value="Genomic_DNA"/>
</dbReference>
<gene>
    <name evidence="10 11" type="primary">crcB</name>
    <name evidence="10" type="synonym">fluC</name>
    <name evidence="11" type="ORF">AALT52_00565</name>
</gene>
<evidence type="ECO:0000256" key="1">
    <source>
        <dbReference type="ARBA" id="ARBA00004651"/>
    </source>
</evidence>
<reference evidence="11 12" key="1">
    <citation type="submission" date="2024-03" db="EMBL/GenBank/DDBJ databases">
        <title>Mouse gut bacterial collection (mGBC) of GemPharmatech.</title>
        <authorList>
            <person name="He Y."/>
            <person name="Dong L."/>
            <person name="Wu D."/>
            <person name="Gao X."/>
            <person name="Lin Z."/>
        </authorList>
    </citation>
    <scope>NUCLEOTIDE SEQUENCE [LARGE SCALE GENOMIC DNA]</scope>
    <source>
        <strain evidence="11 12">15-30</strain>
    </source>
</reference>
<keyword evidence="10" id="KW-0406">Ion transport</keyword>
<evidence type="ECO:0000256" key="3">
    <source>
        <dbReference type="ARBA" id="ARBA00022692"/>
    </source>
</evidence>
<dbReference type="PANTHER" id="PTHR28259:SF1">
    <property type="entry name" value="FLUORIDE EXPORT PROTEIN 1-RELATED"/>
    <property type="match status" value="1"/>
</dbReference>
<evidence type="ECO:0000256" key="4">
    <source>
        <dbReference type="ARBA" id="ARBA00022989"/>
    </source>
</evidence>
<comment type="catalytic activity">
    <reaction evidence="8">
        <text>fluoride(in) = fluoride(out)</text>
        <dbReference type="Rhea" id="RHEA:76159"/>
        <dbReference type="ChEBI" id="CHEBI:17051"/>
    </reaction>
    <physiologicalReaction direction="left-to-right" evidence="8">
        <dbReference type="Rhea" id="RHEA:76160"/>
    </physiologicalReaction>
</comment>
<evidence type="ECO:0000256" key="10">
    <source>
        <dbReference type="HAMAP-Rule" id="MF_00454"/>
    </source>
</evidence>
<keyword evidence="4 10" id="KW-1133">Transmembrane helix</keyword>
<feature type="transmembrane region" description="Helical" evidence="10">
    <location>
        <begin position="101"/>
        <end position="121"/>
    </location>
</feature>
<keyword evidence="3 10" id="KW-0812">Transmembrane</keyword>
<evidence type="ECO:0000256" key="5">
    <source>
        <dbReference type="ARBA" id="ARBA00023136"/>
    </source>
</evidence>
<evidence type="ECO:0000256" key="2">
    <source>
        <dbReference type="ARBA" id="ARBA00022475"/>
    </source>
</evidence>
<feature type="transmembrane region" description="Helical" evidence="10">
    <location>
        <begin position="37"/>
        <end position="57"/>
    </location>
</feature>
<evidence type="ECO:0000256" key="7">
    <source>
        <dbReference type="ARBA" id="ARBA00035120"/>
    </source>
</evidence>
<proteinExistence type="inferred from homology"/>
<keyword evidence="12" id="KW-1185">Reference proteome</keyword>
<evidence type="ECO:0000313" key="11">
    <source>
        <dbReference type="EMBL" id="MEY8661389.1"/>
    </source>
</evidence>
<dbReference type="NCBIfam" id="TIGR00494">
    <property type="entry name" value="crcB"/>
    <property type="match status" value="1"/>
</dbReference>
<feature type="binding site" evidence="10">
    <location>
        <position position="79"/>
    </location>
    <ligand>
        <name>Na(+)</name>
        <dbReference type="ChEBI" id="CHEBI:29101"/>
        <note>structural</note>
    </ligand>
</feature>
<name>A0ABV4DLN8_9LACO</name>
<feature type="binding site" evidence="10">
    <location>
        <position position="76"/>
    </location>
    <ligand>
        <name>Na(+)</name>
        <dbReference type="ChEBI" id="CHEBI:29101"/>
        <note>structural</note>
    </ligand>
</feature>
<dbReference type="Proteomes" id="UP001565236">
    <property type="component" value="Unassembled WGS sequence"/>
</dbReference>